<gene>
    <name evidence="9" type="ORF">TTHERM_00197910</name>
</gene>
<dbReference type="GeneID" id="7827065"/>
<evidence type="ECO:0000313" key="10">
    <source>
        <dbReference type="Proteomes" id="UP000009168"/>
    </source>
</evidence>
<comment type="subcellular location">
    <subcellularLocation>
        <location evidence="1">Cell membrane</location>
        <topology evidence="1">Multi-pass membrane protein</topology>
    </subcellularLocation>
</comment>
<dbReference type="GO" id="GO:0005886">
    <property type="term" value="C:plasma membrane"/>
    <property type="evidence" value="ECO:0007669"/>
    <property type="project" value="UniProtKB-SubCell"/>
</dbReference>
<feature type="region of interest" description="Disordered" evidence="6">
    <location>
        <begin position="1"/>
        <end position="24"/>
    </location>
</feature>
<evidence type="ECO:0000256" key="6">
    <source>
        <dbReference type="SAM" id="MobiDB-lite"/>
    </source>
</evidence>
<protein>
    <submittedName>
        <fullName evidence="9">Cache domain protein</fullName>
    </submittedName>
</protein>
<dbReference type="HOGENOM" id="CLU_391562_0_0_1"/>
<evidence type="ECO:0000256" key="3">
    <source>
        <dbReference type="ARBA" id="ARBA00022692"/>
    </source>
</evidence>
<feature type="compositionally biased region" description="Basic and acidic residues" evidence="6">
    <location>
        <begin position="65"/>
        <end position="80"/>
    </location>
</feature>
<evidence type="ECO:0000259" key="8">
    <source>
        <dbReference type="Pfam" id="PF02743"/>
    </source>
</evidence>
<sequence>MEDYTKYTDRQSYQQTQTQNTENFFKGDDKKFNFQLEKFDEQKNMLKNVLTKNSPIKCNVDFNESESKSDTRKESQFGEKQEKKKGIFEEYQEKWNKNNKNIFRRLIIWKVGDDGKIEDQLKLMVTYLIIIFSLILFISGSITSAYFNLSNKSVIQNIILDQANEILGNSIMQYSNQTEEIFAGYEYIVSYLSDIFLTKMQVTNKLIDYNTISAFPLNGPGKMHYRTDPSSQCSIYQGTTLQFGKISLECMDWYQYDINAVPQNLKDIYQGVFPTQKIIDSFDVLNYILEEQFFDYITTQVQNIYFGIEQQMTIVMYPGLYLAGLDKYNMYERPWYENTKNLHLQASNNKVYRVLTTPYKDAVTGNTVITVSKPILIPNEQDVQKRYEVGKGQFLGVASIDIVLSNFQHLFENLNFYQTGYFMMVDYQGNPINQPQQFMNQITNNGNQQIQGDVNINLLLSSSDWQRIQQSAKSYQGQNQYSILEATTLQNQEIIIASNVNTNSYYDSHGMINLIIVPKSEIQSQITIQNDQNFKNLMISSFVSFGFFIILAIIFSYFIKKSIVKMVYCITELNQSARSLIDNQETNSPLEKFEQNLNTQEDEKSQKKKEVMKNLESLHQKSQNQTIRQLIKGFQNQLKGISQIGRGEQNILKNCRSGLVYDTGTHSNTQVEQYIDPLIDFINSKANGVAIEQETEEKEAICETVYKRNQQYSYKSNQIMQTQQDSFQHSHSEN</sequence>
<evidence type="ECO:0000256" key="5">
    <source>
        <dbReference type="ARBA" id="ARBA00023136"/>
    </source>
</evidence>
<feature type="transmembrane region" description="Helical" evidence="7">
    <location>
        <begin position="537"/>
        <end position="559"/>
    </location>
</feature>
<evidence type="ECO:0000256" key="1">
    <source>
        <dbReference type="ARBA" id="ARBA00004651"/>
    </source>
</evidence>
<dbReference type="InterPro" id="IPR033479">
    <property type="entry name" value="dCache_1"/>
</dbReference>
<feature type="domain" description="Cache" evidence="8">
    <location>
        <begin position="314"/>
        <end position="449"/>
    </location>
</feature>
<keyword evidence="4 7" id="KW-1133">Transmembrane helix</keyword>
<keyword evidence="2" id="KW-1003">Cell membrane</keyword>
<keyword evidence="5 7" id="KW-0472">Membrane</keyword>
<evidence type="ECO:0000256" key="2">
    <source>
        <dbReference type="ARBA" id="ARBA00022475"/>
    </source>
</evidence>
<dbReference type="InParanoid" id="Q22NQ8"/>
<dbReference type="EMBL" id="GG662857">
    <property type="protein sequence ID" value="EAR86727.2"/>
    <property type="molecule type" value="Genomic_DNA"/>
</dbReference>
<dbReference type="KEGG" id="tet:TTHERM_00197910"/>
<name>Q22NQ8_TETTS</name>
<dbReference type="AlphaFoldDB" id="Q22NQ8"/>
<keyword evidence="10" id="KW-1185">Reference proteome</keyword>
<accession>Q22NQ8</accession>
<organism evidence="9 10">
    <name type="scientific">Tetrahymena thermophila (strain SB210)</name>
    <dbReference type="NCBI Taxonomy" id="312017"/>
    <lineage>
        <taxon>Eukaryota</taxon>
        <taxon>Sar</taxon>
        <taxon>Alveolata</taxon>
        <taxon>Ciliophora</taxon>
        <taxon>Intramacronucleata</taxon>
        <taxon>Oligohymenophorea</taxon>
        <taxon>Hymenostomatida</taxon>
        <taxon>Tetrahymenina</taxon>
        <taxon>Tetrahymenidae</taxon>
        <taxon>Tetrahymena</taxon>
    </lineage>
</organism>
<evidence type="ECO:0000256" key="7">
    <source>
        <dbReference type="SAM" id="Phobius"/>
    </source>
</evidence>
<feature type="compositionally biased region" description="Low complexity" evidence="6">
    <location>
        <begin position="10"/>
        <end position="24"/>
    </location>
</feature>
<keyword evidence="3 7" id="KW-0812">Transmembrane</keyword>
<dbReference type="Proteomes" id="UP000009168">
    <property type="component" value="Unassembled WGS sequence"/>
</dbReference>
<proteinExistence type="predicted"/>
<dbReference type="Pfam" id="PF02743">
    <property type="entry name" value="dCache_1"/>
    <property type="match status" value="1"/>
</dbReference>
<reference evidence="10" key="1">
    <citation type="journal article" date="2006" name="PLoS Biol.">
        <title>Macronuclear genome sequence of the ciliate Tetrahymena thermophila, a model eukaryote.</title>
        <authorList>
            <person name="Eisen J.A."/>
            <person name="Coyne R.S."/>
            <person name="Wu M."/>
            <person name="Wu D."/>
            <person name="Thiagarajan M."/>
            <person name="Wortman J.R."/>
            <person name="Badger J.H."/>
            <person name="Ren Q."/>
            <person name="Amedeo P."/>
            <person name="Jones K.M."/>
            <person name="Tallon L.J."/>
            <person name="Delcher A.L."/>
            <person name="Salzberg S.L."/>
            <person name="Silva J.C."/>
            <person name="Haas B.J."/>
            <person name="Majoros W.H."/>
            <person name="Farzad M."/>
            <person name="Carlton J.M."/>
            <person name="Smith R.K. Jr."/>
            <person name="Garg J."/>
            <person name="Pearlman R.E."/>
            <person name="Karrer K.M."/>
            <person name="Sun L."/>
            <person name="Manning G."/>
            <person name="Elde N.C."/>
            <person name="Turkewitz A.P."/>
            <person name="Asai D.J."/>
            <person name="Wilkes D.E."/>
            <person name="Wang Y."/>
            <person name="Cai H."/>
            <person name="Collins K."/>
            <person name="Stewart B.A."/>
            <person name="Lee S.R."/>
            <person name="Wilamowska K."/>
            <person name="Weinberg Z."/>
            <person name="Ruzzo W.L."/>
            <person name="Wloga D."/>
            <person name="Gaertig J."/>
            <person name="Frankel J."/>
            <person name="Tsao C.-C."/>
            <person name="Gorovsky M.A."/>
            <person name="Keeling P.J."/>
            <person name="Waller R.F."/>
            <person name="Patron N.J."/>
            <person name="Cherry J.M."/>
            <person name="Stover N.A."/>
            <person name="Krieger C.J."/>
            <person name="del Toro C."/>
            <person name="Ryder H.F."/>
            <person name="Williamson S.C."/>
            <person name="Barbeau R.A."/>
            <person name="Hamilton E.P."/>
            <person name="Orias E."/>
        </authorList>
    </citation>
    <scope>NUCLEOTIDE SEQUENCE [LARGE SCALE GENOMIC DNA]</scope>
    <source>
        <strain evidence="10">SB210</strain>
    </source>
</reference>
<evidence type="ECO:0000256" key="4">
    <source>
        <dbReference type="ARBA" id="ARBA00022989"/>
    </source>
</evidence>
<dbReference type="Gene3D" id="3.30.450.20">
    <property type="entry name" value="PAS domain"/>
    <property type="match status" value="2"/>
</dbReference>
<dbReference type="RefSeq" id="XP_001006972.2">
    <property type="nucleotide sequence ID" value="XM_001006972.2"/>
</dbReference>
<feature type="transmembrane region" description="Helical" evidence="7">
    <location>
        <begin position="125"/>
        <end position="147"/>
    </location>
</feature>
<dbReference type="CDD" id="cd18773">
    <property type="entry name" value="PDC1_HK_sensor"/>
    <property type="match status" value="1"/>
</dbReference>
<evidence type="ECO:0000313" key="9">
    <source>
        <dbReference type="EMBL" id="EAR86727.2"/>
    </source>
</evidence>
<feature type="region of interest" description="Disordered" evidence="6">
    <location>
        <begin position="61"/>
        <end position="80"/>
    </location>
</feature>